<evidence type="ECO:0000313" key="2">
    <source>
        <dbReference type="EMBL" id="CAI6372164.1"/>
    </source>
</evidence>
<dbReference type="Proteomes" id="UP001160148">
    <property type="component" value="Unassembled WGS sequence"/>
</dbReference>
<evidence type="ECO:0000313" key="3">
    <source>
        <dbReference type="Proteomes" id="UP001160148"/>
    </source>
</evidence>
<protein>
    <recommendedName>
        <fullName evidence="1">Reverse transcriptase domain-containing protein</fullName>
    </recommendedName>
</protein>
<gene>
    <name evidence="2" type="ORF">MEUPH1_LOCUS26076</name>
</gene>
<dbReference type="Gene3D" id="3.10.10.10">
    <property type="entry name" value="HIV Type 1 Reverse Transcriptase, subunit A, domain 1"/>
    <property type="match status" value="1"/>
</dbReference>
<accession>A0AAV0XU75</accession>
<proteinExistence type="predicted"/>
<dbReference type="AlphaFoldDB" id="A0AAV0XU75"/>
<dbReference type="Pfam" id="PF00078">
    <property type="entry name" value="RVT_1"/>
    <property type="match status" value="1"/>
</dbReference>
<name>A0AAV0XU75_9HEMI</name>
<dbReference type="EMBL" id="CARXXK010001020">
    <property type="protein sequence ID" value="CAI6372164.1"/>
    <property type="molecule type" value="Genomic_DNA"/>
</dbReference>
<sequence>MPISKPPHRVPIKVKEKLKEELSRLTELGIISKINEPTSWVNKIVIVEKQNGSIRICLDPKDLNMAIKKEYFSLPTLNDLSAELGGSKIFSFLDLKDGFFHIPLDKKSSEYCTFSTI</sequence>
<dbReference type="PANTHER" id="PTHR37984">
    <property type="entry name" value="PROTEIN CBG26694"/>
    <property type="match status" value="1"/>
</dbReference>
<dbReference type="PANTHER" id="PTHR37984:SF7">
    <property type="entry name" value="INTEGRASE CATALYTIC DOMAIN-CONTAINING PROTEIN"/>
    <property type="match status" value="1"/>
</dbReference>
<dbReference type="SUPFAM" id="SSF56672">
    <property type="entry name" value="DNA/RNA polymerases"/>
    <property type="match status" value="1"/>
</dbReference>
<comment type="caution">
    <text evidence="2">The sequence shown here is derived from an EMBL/GenBank/DDBJ whole genome shotgun (WGS) entry which is preliminary data.</text>
</comment>
<dbReference type="InterPro" id="IPR043128">
    <property type="entry name" value="Rev_trsase/Diguanyl_cyclase"/>
</dbReference>
<dbReference type="InterPro" id="IPR050951">
    <property type="entry name" value="Retrovirus_Pol_polyprotein"/>
</dbReference>
<feature type="domain" description="Reverse transcriptase" evidence="1">
    <location>
        <begin position="48"/>
        <end position="116"/>
    </location>
</feature>
<dbReference type="GO" id="GO:0071897">
    <property type="term" value="P:DNA biosynthetic process"/>
    <property type="evidence" value="ECO:0007669"/>
    <property type="project" value="UniProtKB-ARBA"/>
</dbReference>
<dbReference type="Gene3D" id="3.30.70.270">
    <property type="match status" value="1"/>
</dbReference>
<dbReference type="InterPro" id="IPR000477">
    <property type="entry name" value="RT_dom"/>
</dbReference>
<organism evidence="2 3">
    <name type="scientific">Macrosiphum euphorbiae</name>
    <name type="common">potato aphid</name>
    <dbReference type="NCBI Taxonomy" id="13131"/>
    <lineage>
        <taxon>Eukaryota</taxon>
        <taxon>Metazoa</taxon>
        <taxon>Ecdysozoa</taxon>
        <taxon>Arthropoda</taxon>
        <taxon>Hexapoda</taxon>
        <taxon>Insecta</taxon>
        <taxon>Pterygota</taxon>
        <taxon>Neoptera</taxon>
        <taxon>Paraneoptera</taxon>
        <taxon>Hemiptera</taxon>
        <taxon>Sternorrhyncha</taxon>
        <taxon>Aphidomorpha</taxon>
        <taxon>Aphidoidea</taxon>
        <taxon>Aphididae</taxon>
        <taxon>Macrosiphini</taxon>
        <taxon>Macrosiphum</taxon>
    </lineage>
</organism>
<keyword evidence="3" id="KW-1185">Reference proteome</keyword>
<reference evidence="2 3" key="1">
    <citation type="submission" date="2023-01" db="EMBL/GenBank/DDBJ databases">
        <authorList>
            <person name="Whitehead M."/>
        </authorList>
    </citation>
    <scope>NUCLEOTIDE SEQUENCE [LARGE SCALE GENOMIC DNA]</scope>
</reference>
<evidence type="ECO:0000259" key="1">
    <source>
        <dbReference type="Pfam" id="PF00078"/>
    </source>
</evidence>
<dbReference type="InterPro" id="IPR043502">
    <property type="entry name" value="DNA/RNA_pol_sf"/>
</dbReference>